<feature type="region of interest" description="Disordered" evidence="1">
    <location>
        <begin position="1"/>
        <end position="64"/>
    </location>
</feature>
<gene>
    <name evidence="2" type="ORF">PGT21_021286</name>
</gene>
<feature type="compositionally biased region" description="Basic and acidic residues" evidence="1">
    <location>
        <begin position="33"/>
        <end position="47"/>
    </location>
</feature>
<proteinExistence type="predicted"/>
<feature type="compositionally biased region" description="Polar residues" evidence="1">
    <location>
        <begin position="14"/>
        <end position="31"/>
    </location>
</feature>
<name>A0A5B0PSE8_PUCGR</name>
<dbReference type="AlphaFoldDB" id="A0A5B0PSE8"/>
<accession>A0A5B0PSE8</accession>
<organism evidence="2 3">
    <name type="scientific">Puccinia graminis f. sp. tritici</name>
    <dbReference type="NCBI Taxonomy" id="56615"/>
    <lineage>
        <taxon>Eukaryota</taxon>
        <taxon>Fungi</taxon>
        <taxon>Dikarya</taxon>
        <taxon>Basidiomycota</taxon>
        <taxon>Pucciniomycotina</taxon>
        <taxon>Pucciniomycetes</taxon>
        <taxon>Pucciniales</taxon>
        <taxon>Pucciniaceae</taxon>
        <taxon>Puccinia</taxon>
    </lineage>
</organism>
<keyword evidence="3" id="KW-1185">Reference proteome</keyword>
<reference evidence="2 3" key="1">
    <citation type="submission" date="2019-05" db="EMBL/GenBank/DDBJ databases">
        <title>Emergence of the Ug99 lineage of the wheat stem rust pathogen through somatic hybridization.</title>
        <authorList>
            <person name="Li F."/>
            <person name="Upadhyaya N.M."/>
            <person name="Sperschneider J."/>
            <person name="Matny O."/>
            <person name="Nguyen-Phuc H."/>
            <person name="Mago R."/>
            <person name="Raley C."/>
            <person name="Miller M.E."/>
            <person name="Silverstein K.A.T."/>
            <person name="Henningsen E."/>
            <person name="Hirsch C.D."/>
            <person name="Visser B."/>
            <person name="Pretorius Z.A."/>
            <person name="Steffenson B.J."/>
            <person name="Schwessinger B."/>
            <person name="Dodds P.N."/>
            <person name="Figueroa M."/>
        </authorList>
    </citation>
    <scope>NUCLEOTIDE SEQUENCE [LARGE SCALE GENOMIC DNA]</scope>
    <source>
        <strain evidence="2">21-0</strain>
    </source>
</reference>
<evidence type="ECO:0000313" key="3">
    <source>
        <dbReference type="Proteomes" id="UP000324748"/>
    </source>
</evidence>
<dbReference type="Proteomes" id="UP000324748">
    <property type="component" value="Unassembled WGS sequence"/>
</dbReference>
<evidence type="ECO:0000256" key="1">
    <source>
        <dbReference type="SAM" id="MobiDB-lite"/>
    </source>
</evidence>
<evidence type="ECO:0000313" key="2">
    <source>
        <dbReference type="EMBL" id="KAA1103550.1"/>
    </source>
</evidence>
<protein>
    <submittedName>
        <fullName evidence="2">Uncharacterized protein</fullName>
    </submittedName>
</protein>
<comment type="caution">
    <text evidence="2">The sequence shown here is derived from an EMBL/GenBank/DDBJ whole genome shotgun (WGS) entry which is preliminary data.</text>
</comment>
<dbReference type="EMBL" id="VSWC01000042">
    <property type="protein sequence ID" value="KAA1103550.1"/>
    <property type="molecule type" value="Genomic_DNA"/>
</dbReference>
<sequence length="81" mass="8941">MKQPKTYISLLVSDPSSGTRNQSPWGQSSRKPVTKDGSNREREKDNTAHPSIAHRISKPDGPTLLNRIDQSIIESQPDAST</sequence>